<evidence type="ECO:0000313" key="4">
    <source>
        <dbReference type="EMBL" id="CAA6806010.1"/>
    </source>
</evidence>
<dbReference type="PANTHER" id="PTHR36459">
    <property type="entry name" value="ORF"/>
    <property type="match status" value="1"/>
</dbReference>
<dbReference type="GO" id="GO:0006629">
    <property type="term" value="P:lipid metabolic process"/>
    <property type="evidence" value="ECO:0007669"/>
    <property type="project" value="InterPro"/>
</dbReference>
<dbReference type="InterPro" id="IPR005804">
    <property type="entry name" value="FA_desaturase_dom"/>
</dbReference>
<feature type="transmembrane region" description="Helical" evidence="2">
    <location>
        <begin position="151"/>
        <end position="175"/>
    </location>
</feature>
<accession>A0A6S6STV1</accession>
<organism evidence="4">
    <name type="scientific">uncultured Aureispira sp</name>
    <dbReference type="NCBI Taxonomy" id="1331704"/>
    <lineage>
        <taxon>Bacteria</taxon>
        <taxon>Pseudomonadati</taxon>
        <taxon>Bacteroidota</taxon>
        <taxon>Saprospiria</taxon>
        <taxon>Saprospirales</taxon>
        <taxon>Saprospiraceae</taxon>
        <taxon>Aureispira</taxon>
        <taxon>environmental samples</taxon>
    </lineage>
</organism>
<reference evidence="4" key="1">
    <citation type="submission" date="2020-01" db="EMBL/GenBank/DDBJ databases">
        <authorList>
            <person name="Meier V. D."/>
            <person name="Meier V D."/>
        </authorList>
    </citation>
    <scope>NUCLEOTIDE SEQUENCE</scope>
    <source>
        <strain evidence="4">HLG_WM_MAG_10</strain>
    </source>
</reference>
<dbReference type="PANTHER" id="PTHR36459:SF1">
    <property type="entry name" value="FATTY ACID DESATURASE DOMAIN-CONTAINING PROTEIN-RELATED"/>
    <property type="match status" value="1"/>
</dbReference>
<dbReference type="AlphaFoldDB" id="A0A6S6STV1"/>
<evidence type="ECO:0000256" key="1">
    <source>
        <dbReference type="SAM" id="MobiDB-lite"/>
    </source>
</evidence>
<feature type="region of interest" description="Disordered" evidence="1">
    <location>
        <begin position="283"/>
        <end position="310"/>
    </location>
</feature>
<gene>
    <name evidence="4" type="ORF">HELGO_WM12899</name>
</gene>
<feature type="transmembrane region" description="Helical" evidence="2">
    <location>
        <begin position="111"/>
        <end position="130"/>
    </location>
</feature>
<name>A0A6S6STV1_9BACT</name>
<feature type="transmembrane region" description="Helical" evidence="2">
    <location>
        <begin position="20"/>
        <end position="44"/>
    </location>
</feature>
<keyword evidence="2" id="KW-0472">Membrane</keyword>
<dbReference type="Pfam" id="PF00487">
    <property type="entry name" value="FA_desaturase"/>
    <property type="match status" value="1"/>
</dbReference>
<feature type="compositionally biased region" description="Polar residues" evidence="1">
    <location>
        <begin position="290"/>
        <end position="310"/>
    </location>
</feature>
<protein>
    <submittedName>
        <fullName evidence="4">Fatty acid desaturase</fullName>
    </submittedName>
</protein>
<dbReference type="EMBL" id="CACVAQ010000115">
    <property type="protein sequence ID" value="CAA6806010.1"/>
    <property type="molecule type" value="Genomic_DNA"/>
</dbReference>
<keyword evidence="2" id="KW-1133">Transmembrane helix</keyword>
<sequence>MTITTCLFAFMWISWNDANSILWTGGALVFAGFYIWHLFMAVTVSVMAHNTMHVSIFKSEPLNRIMEYWLSLFYGTPVFAWIPTHNRNHHKHNNKEPDYTKTYRFTERNELWVLLLYPLVSNYYQGIALKEFLKERYRKNRGEFWRYISQIVVLVAWVATFLYLNWVAAIFLVIIPQQASLYTVVVFNFVQHVHADEESEYNHSRNITGSHFLSLNWLLFNNGFHTVHHMNANMHWSEGQAAHEKIAHKIDPSLNEKYFWGYIFKAYIFAPFNKRFRTKSMRLARKKQEANQGRPSQDIKVNSSATASTH</sequence>
<keyword evidence="2" id="KW-0812">Transmembrane</keyword>
<evidence type="ECO:0000259" key="3">
    <source>
        <dbReference type="Pfam" id="PF00487"/>
    </source>
</evidence>
<evidence type="ECO:0000256" key="2">
    <source>
        <dbReference type="SAM" id="Phobius"/>
    </source>
</evidence>
<feature type="domain" description="Fatty acid desaturase" evidence="3">
    <location>
        <begin position="29"/>
        <end position="252"/>
    </location>
</feature>
<proteinExistence type="predicted"/>